<accession>A0A285PGV3</accession>
<dbReference type="OrthoDB" id="109999at2"/>
<dbReference type="PROSITE" id="PS51664">
    <property type="entry name" value="YCAO"/>
    <property type="match status" value="1"/>
</dbReference>
<dbReference type="PANTHER" id="PTHR37809:SF1">
    <property type="entry name" value="RIBOSOMAL PROTEIN S12 METHYLTHIOTRANSFERASE ACCESSORY FACTOR YCAO"/>
    <property type="match status" value="1"/>
</dbReference>
<dbReference type="Pfam" id="PF02624">
    <property type="entry name" value="YcaO"/>
    <property type="match status" value="1"/>
</dbReference>
<dbReference type="RefSeq" id="WP_097153486.1">
    <property type="nucleotide sequence ID" value="NZ_OBEL01000002.1"/>
</dbReference>
<name>A0A285PGV3_9HYPH</name>
<dbReference type="GO" id="GO:0016740">
    <property type="term" value="F:transferase activity"/>
    <property type="evidence" value="ECO:0007669"/>
    <property type="project" value="UniProtKB-KW"/>
</dbReference>
<feature type="domain" description="YcaO" evidence="1">
    <location>
        <begin position="62"/>
        <end position="395"/>
    </location>
</feature>
<keyword evidence="3" id="KW-1185">Reference proteome</keyword>
<dbReference type="EMBL" id="OBEL01000002">
    <property type="protein sequence ID" value="SNZ19111.1"/>
    <property type="molecule type" value="Genomic_DNA"/>
</dbReference>
<sequence>MTSLEPSRFRICTPGETFSRVSPYFSRLGITRVAAQTGLDRVGIPVWCAYTPNAKAIVIAQGKGMDDDSARTSATMEAVERVIATQPDCELHTSSYATLQETGKVAHKMTILLSSGGQPIADDEQIDWTRARRLIDHSDIWVPYDAVCFDRTRPNPRFWLSTDGLASGNTLNEAIMHGLLERVERDALALWAIDMPQRRFQNRIQLTSLADDTIQTMLRRIDQAGLEIALFNITSDLGVPCISALMRPKEATNRKPRHVDVTLGAGCSPFPLVAAARAISEAVQSRMTFIAGARDDLMPETFSRPVDPSLLRAFTGPEAVCIKQLDELPGKTTELALDALLKRLQTHGISELFAVDLTPDWLPVSVAKVMAPQLESPDGDRRQRVGQRALLRRLQ</sequence>
<organism evidence="2 3">
    <name type="scientific">Cohaesibacter gelatinilyticus</name>
    <dbReference type="NCBI Taxonomy" id="372072"/>
    <lineage>
        <taxon>Bacteria</taxon>
        <taxon>Pseudomonadati</taxon>
        <taxon>Pseudomonadota</taxon>
        <taxon>Alphaproteobacteria</taxon>
        <taxon>Hyphomicrobiales</taxon>
        <taxon>Cohaesibacteraceae</taxon>
    </lineage>
</organism>
<evidence type="ECO:0000313" key="3">
    <source>
        <dbReference type="Proteomes" id="UP000219439"/>
    </source>
</evidence>
<dbReference type="Gene3D" id="3.30.1330.230">
    <property type="match status" value="1"/>
</dbReference>
<dbReference type="Proteomes" id="UP000219439">
    <property type="component" value="Unassembled WGS sequence"/>
</dbReference>
<dbReference type="PANTHER" id="PTHR37809">
    <property type="entry name" value="RIBOSOMAL PROTEIN S12 METHYLTHIOTRANSFERASE ACCESSORY FACTOR YCAO"/>
    <property type="match status" value="1"/>
</dbReference>
<protein>
    <submittedName>
        <fullName evidence="2">Ribosomal protein S12 methylthiotransferase accessory factor</fullName>
    </submittedName>
</protein>
<reference evidence="2 3" key="1">
    <citation type="submission" date="2017-09" db="EMBL/GenBank/DDBJ databases">
        <authorList>
            <person name="Ehlers B."/>
            <person name="Leendertz F.H."/>
        </authorList>
    </citation>
    <scope>NUCLEOTIDE SEQUENCE [LARGE SCALE GENOMIC DNA]</scope>
    <source>
        <strain evidence="2 3">DSM 18289</strain>
    </source>
</reference>
<proteinExistence type="predicted"/>
<evidence type="ECO:0000313" key="2">
    <source>
        <dbReference type="EMBL" id="SNZ19111.1"/>
    </source>
</evidence>
<dbReference type="NCBIfam" id="TIGR00702">
    <property type="entry name" value="YcaO-type kinase domain"/>
    <property type="match status" value="1"/>
</dbReference>
<dbReference type="InterPro" id="IPR003776">
    <property type="entry name" value="YcaO-like_dom"/>
</dbReference>
<gene>
    <name evidence="2" type="ORF">SAMN06265368_2191</name>
</gene>
<keyword evidence="2" id="KW-0687">Ribonucleoprotein</keyword>
<dbReference type="AlphaFoldDB" id="A0A285PGV3"/>
<keyword evidence="2" id="KW-0808">Transferase</keyword>
<dbReference type="GO" id="GO:0005840">
    <property type="term" value="C:ribosome"/>
    <property type="evidence" value="ECO:0007669"/>
    <property type="project" value="UniProtKB-KW"/>
</dbReference>
<evidence type="ECO:0000259" key="1">
    <source>
        <dbReference type="PROSITE" id="PS51664"/>
    </source>
</evidence>
<keyword evidence="2" id="KW-0689">Ribosomal protein</keyword>